<dbReference type="InterPro" id="IPR035940">
    <property type="entry name" value="CAP_sf"/>
</dbReference>
<dbReference type="InterPro" id="IPR018244">
    <property type="entry name" value="Allrgn_V5/Tpx1_CS"/>
</dbReference>
<protein>
    <submittedName>
        <fullName evidence="3">SCP-like extracellular domain containing protein 1</fullName>
    </submittedName>
</protein>
<dbReference type="SMART" id="SM00198">
    <property type="entry name" value="SCP"/>
    <property type="match status" value="1"/>
</dbReference>
<dbReference type="InterPro" id="IPR001283">
    <property type="entry name" value="CRISP-related"/>
</dbReference>
<dbReference type="EMBL" id="KC571930">
    <property type="protein sequence ID" value="AGM32429.1"/>
    <property type="molecule type" value="mRNA"/>
</dbReference>
<feature type="signal peptide" evidence="1">
    <location>
        <begin position="1"/>
        <end position="18"/>
    </location>
</feature>
<evidence type="ECO:0000313" key="3">
    <source>
        <dbReference type="EMBL" id="AGM32429.1"/>
    </source>
</evidence>
<dbReference type="Gene3D" id="3.40.33.10">
    <property type="entry name" value="CAP"/>
    <property type="match status" value="1"/>
</dbReference>
<dbReference type="GO" id="GO:0005576">
    <property type="term" value="C:extracellular region"/>
    <property type="evidence" value="ECO:0007669"/>
    <property type="project" value="UniProtKB-SubCell"/>
</dbReference>
<organism evidence="3">
    <name type="scientific">Coptotermes formosanus</name>
    <name type="common">Formosan subterranean termite</name>
    <dbReference type="NCBI Taxonomy" id="36987"/>
    <lineage>
        <taxon>Eukaryota</taxon>
        <taxon>Metazoa</taxon>
        <taxon>Ecdysozoa</taxon>
        <taxon>Arthropoda</taxon>
        <taxon>Hexapoda</taxon>
        <taxon>Insecta</taxon>
        <taxon>Pterygota</taxon>
        <taxon>Neoptera</taxon>
        <taxon>Polyneoptera</taxon>
        <taxon>Dictyoptera</taxon>
        <taxon>Blattodea</taxon>
        <taxon>Blattoidea</taxon>
        <taxon>Termitoidae</taxon>
        <taxon>Rhinotermitidae</taxon>
        <taxon>Coptotermes</taxon>
    </lineage>
</organism>
<evidence type="ECO:0000256" key="1">
    <source>
        <dbReference type="SAM" id="SignalP"/>
    </source>
</evidence>
<dbReference type="CDD" id="cd05380">
    <property type="entry name" value="CAP_euk"/>
    <property type="match status" value="1"/>
</dbReference>
<reference evidence="3" key="1">
    <citation type="submission" date="2013-02" db="EMBL/GenBank/DDBJ databases">
        <title>Immune-Related transcriptome of Coptotermes formosanus Shiraki workers: the defense mechanism.</title>
        <authorList>
            <person name="Hussain A."/>
            <person name="Li Y.F."/>
            <person name="Cheng Y."/>
            <person name="Liu Y."/>
            <person name="Chen C.C."/>
            <person name="Wen S.Y."/>
        </authorList>
    </citation>
    <scope>NUCLEOTIDE SEQUENCE</scope>
</reference>
<dbReference type="PROSITE" id="PS01010">
    <property type="entry name" value="CRISP_2"/>
    <property type="match status" value="1"/>
</dbReference>
<dbReference type="PRINTS" id="PR00838">
    <property type="entry name" value="V5ALLERGEN"/>
</dbReference>
<dbReference type="PANTHER" id="PTHR10334">
    <property type="entry name" value="CYSTEINE-RICH SECRETORY PROTEIN-RELATED"/>
    <property type="match status" value="1"/>
</dbReference>
<sequence length="239" mass="26300">MLSFIIAATLIAATAAQACNYSSICANHTMCQYPTTNYGPNCLAPVYSGVNATTQQQIVDLHNNLRRKVAQGNETRGNPGPQPSAANMREFTWDDELATIAQRWANQCTFQHDTCRSVARFYVGQNLYMSLSTGTPNSIQNWTAAVQAWYDEVQNFNKSHINPFQFSSATGHYTQVVWADTYLVGCGFTAFNNSDGWYRKFYACNYGPGGNYLNGIMYKTGTACSQCPAGTICDNGLCA</sequence>
<dbReference type="InterPro" id="IPR002413">
    <property type="entry name" value="V5_allergen-like"/>
</dbReference>
<evidence type="ECO:0000259" key="2">
    <source>
        <dbReference type="SMART" id="SM00198"/>
    </source>
</evidence>
<feature type="chain" id="PRO_5004379955" evidence="1">
    <location>
        <begin position="19"/>
        <end position="239"/>
    </location>
</feature>
<accession>R4UK24</accession>
<dbReference type="PRINTS" id="PR00837">
    <property type="entry name" value="V5TPXLIKE"/>
</dbReference>
<dbReference type="AlphaFoldDB" id="R4UK24"/>
<dbReference type="SUPFAM" id="SSF55797">
    <property type="entry name" value="PR-1-like"/>
    <property type="match status" value="1"/>
</dbReference>
<dbReference type="InterPro" id="IPR014044">
    <property type="entry name" value="CAP_dom"/>
</dbReference>
<keyword evidence="1" id="KW-0732">Signal</keyword>
<feature type="domain" description="SCP" evidence="2">
    <location>
        <begin position="53"/>
        <end position="214"/>
    </location>
</feature>
<dbReference type="PROSITE" id="PS01009">
    <property type="entry name" value="CRISP_1"/>
    <property type="match status" value="1"/>
</dbReference>
<dbReference type="Pfam" id="PF00188">
    <property type="entry name" value="CAP"/>
    <property type="match status" value="1"/>
</dbReference>
<name>R4UK24_COPFO</name>
<proteinExistence type="evidence at transcript level"/>